<evidence type="ECO:0000256" key="4">
    <source>
        <dbReference type="ARBA" id="ARBA00022691"/>
    </source>
</evidence>
<dbReference type="GO" id="GO:0002128">
    <property type="term" value="P:tRNA nucleoside ribose methylation"/>
    <property type="evidence" value="ECO:0007669"/>
    <property type="project" value="TreeGrafter"/>
</dbReference>
<evidence type="ECO:0000256" key="5">
    <source>
        <dbReference type="SAM" id="MobiDB-lite"/>
    </source>
</evidence>
<dbReference type="PANTHER" id="PTHR42786">
    <property type="entry name" value="TRNA/RRNA METHYLTRANSFERASE"/>
    <property type="match status" value="1"/>
</dbReference>
<name>A0A4D9D8T0_9STRA</name>
<comment type="caution">
    <text evidence="7">The sequence shown here is derived from an EMBL/GenBank/DDBJ whole genome shotgun (WGS) entry which is preliminary data.</text>
</comment>
<keyword evidence="2" id="KW-0489">Methyltransferase</keyword>
<sequence length="355" mass="38941">MIMSSTDRSVRQPKKTIAYEAALKDRGAPAVILVRPYLDENVGSCARAMLNFGLTDLRIIDPFCDHLTPMARARASGADNVLEGARVFRGLDEAVADLSEVIGTSARQRDMTVTIVSPEEAARLAVGTLANFAQGGARAGYMFGSERNGLTNEDLVYADRILQIPTNPAFSSLNLGQAVQICGYEYWKARARLGDGAYSYKESALSMAKGTRLATVGEVEGVWARVRELLDAAELNPDPHVRKGLYDRFQNWLLRSRPDVRDVNALHGAVSTLVSKHERLEGLKEALREGNARNRQQSTTPRRNKGKPGRGSGGVVGTEGDWRKRTDRERAPVEEEGGGEGWQEEEQAIQRGSGW</sequence>
<gene>
    <name evidence="7" type="ORF">NSK_000455</name>
</gene>
<dbReference type="Proteomes" id="UP000355283">
    <property type="component" value="Unassembled WGS sequence"/>
</dbReference>
<organism evidence="7 8">
    <name type="scientific">Nannochloropsis salina CCMP1776</name>
    <dbReference type="NCBI Taxonomy" id="1027361"/>
    <lineage>
        <taxon>Eukaryota</taxon>
        <taxon>Sar</taxon>
        <taxon>Stramenopiles</taxon>
        <taxon>Ochrophyta</taxon>
        <taxon>Eustigmatophyceae</taxon>
        <taxon>Eustigmatales</taxon>
        <taxon>Monodopsidaceae</taxon>
        <taxon>Microchloropsis</taxon>
        <taxon>Microchloropsis salina</taxon>
    </lineage>
</organism>
<feature type="region of interest" description="Disordered" evidence="5">
    <location>
        <begin position="286"/>
        <end position="355"/>
    </location>
</feature>
<dbReference type="SUPFAM" id="SSF75217">
    <property type="entry name" value="alpha/beta knot"/>
    <property type="match status" value="1"/>
</dbReference>
<dbReference type="InterPro" id="IPR001537">
    <property type="entry name" value="SpoU_MeTrfase"/>
</dbReference>
<dbReference type="Pfam" id="PF00588">
    <property type="entry name" value="SpoU_methylase"/>
    <property type="match status" value="1"/>
</dbReference>
<dbReference type="InterPro" id="IPR004384">
    <property type="entry name" value="RNA_MeTrfase_TrmJ/LasT"/>
</dbReference>
<proteinExistence type="inferred from homology"/>
<dbReference type="Gene3D" id="3.40.1280.10">
    <property type="match status" value="1"/>
</dbReference>
<evidence type="ECO:0000256" key="3">
    <source>
        <dbReference type="ARBA" id="ARBA00022679"/>
    </source>
</evidence>
<dbReference type="Gene3D" id="1.10.8.590">
    <property type="match status" value="1"/>
</dbReference>
<dbReference type="OrthoDB" id="241340at2759"/>
<dbReference type="CDD" id="cd18093">
    <property type="entry name" value="SpoU-like_TrmJ"/>
    <property type="match status" value="1"/>
</dbReference>
<keyword evidence="8" id="KW-1185">Reference proteome</keyword>
<feature type="compositionally biased region" description="Acidic residues" evidence="5">
    <location>
        <begin position="334"/>
        <end position="347"/>
    </location>
</feature>
<dbReference type="AlphaFoldDB" id="A0A4D9D8T0"/>
<reference evidence="7 8" key="1">
    <citation type="submission" date="2019-01" db="EMBL/GenBank/DDBJ databases">
        <title>Nuclear Genome Assembly of the Microalgal Biofuel strain Nannochloropsis salina CCMP1776.</title>
        <authorList>
            <person name="Hovde B."/>
        </authorList>
    </citation>
    <scope>NUCLEOTIDE SEQUENCE [LARGE SCALE GENOMIC DNA]</scope>
    <source>
        <strain evidence="7 8">CCMP1776</strain>
    </source>
</reference>
<feature type="compositionally biased region" description="Basic and acidic residues" evidence="5">
    <location>
        <begin position="320"/>
        <end position="333"/>
    </location>
</feature>
<dbReference type="InterPro" id="IPR029026">
    <property type="entry name" value="tRNA_m1G_MTases_N"/>
</dbReference>
<dbReference type="InterPro" id="IPR029028">
    <property type="entry name" value="Alpha/beta_knot_MTases"/>
</dbReference>
<evidence type="ECO:0000256" key="1">
    <source>
        <dbReference type="ARBA" id="ARBA00007228"/>
    </source>
</evidence>
<dbReference type="GO" id="GO:0005829">
    <property type="term" value="C:cytosol"/>
    <property type="evidence" value="ECO:0007669"/>
    <property type="project" value="TreeGrafter"/>
</dbReference>
<dbReference type="PANTHER" id="PTHR42786:SF7">
    <property type="entry name" value="TRNA_RRNA METHYLTRANSFERASE SPOU TYPE DOMAIN-CONTAINING PROTEIN"/>
    <property type="match status" value="1"/>
</dbReference>
<comment type="similarity">
    <text evidence="1">Belongs to the class IV-like SAM-binding methyltransferase superfamily. RNA methyltransferase TrmH family.</text>
</comment>
<evidence type="ECO:0000259" key="6">
    <source>
        <dbReference type="Pfam" id="PF00588"/>
    </source>
</evidence>
<feature type="domain" description="tRNA/rRNA methyltransferase SpoU type" evidence="6">
    <location>
        <begin position="30"/>
        <end position="184"/>
    </location>
</feature>
<evidence type="ECO:0000256" key="2">
    <source>
        <dbReference type="ARBA" id="ARBA00022603"/>
    </source>
</evidence>
<keyword evidence="4" id="KW-0949">S-adenosyl-L-methionine</keyword>
<dbReference type="EMBL" id="SDOX01000002">
    <property type="protein sequence ID" value="TFJ88101.1"/>
    <property type="molecule type" value="Genomic_DNA"/>
</dbReference>
<accession>A0A4D9D8T0</accession>
<protein>
    <recommendedName>
        <fullName evidence="6">tRNA/rRNA methyltransferase SpoU type domain-containing protein</fullName>
    </recommendedName>
</protein>
<dbReference type="GO" id="GO:0008173">
    <property type="term" value="F:RNA methyltransferase activity"/>
    <property type="evidence" value="ECO:0007669"/>
    <property type="project" value="InterPro"/>
</dbReference>
<dbReference type="GO" id="GO:0003723">
    <property type="term" value="F:RNA binding"/>
    <property type="evidence" value="ECO:0007669"/>
    <property type="project" value="InterPro"/>
</dbReference>
<evidence type="ECO:0000313" key="8">
    <source>
        <dbReference type="Proteomes" id="UP000355283"/>
    </source>
</evidence>
<evidence type="ECO:0000313" key="7">
    <source>
        <dbReference type="EMBL" id="TFJ88101.1"/>
    </source>
</evidence>
<keyword evidence="3" id="KW-0808">Transferase</keyword>